<gene>
    <name evidence="7" type="ORF">ADH66_03405</name>
    <name evidence="8" type="ORF">I5Q82_13460</name>
</gene>
<dbReference type="EMBL" id="CP021422">
    <property type="protein sequence ID" value="ASB39782.1"/>
    <property type="molecule type" value="Genomic_DNA"/>
</dbReference>
<reference evidence="9" key="2">
    <citation type="submission" date="2017-05" db="EMBL/GenBank/DDBJ databases">
        <title>Improved OligoMM genomes.</title>
        <authorList>
            <person name="Garzetti D."/>
        </authorList>
    </citation>
    <scope>NUCLEOTIDE SEQUENCE [LARGE SCALE GENOMIC DNA]</scope>
    <source>
        <strain evidence="9">KB18</strain>
    </source>
</reference>
<dbReference type="KEGG" id="amur:ADH66_03405"/>
<evidence type="ECO:0000256" key="3">
    <source>
        <dbReference type="ARBA" id="ARBA00022630"/>
    </source>
</evidence>
<evidence type="ECO:0000313" key="7">
    <source>
        <dbReference type="EMBL" id="ASB39782.1"/>
    </source>
</evidence>
<dbReference type="PANTHER" id="PTHR43673:SF2">
    <property type="entry name" value="NITROREDUCTASE"/>
    <property type="match status" value="1"/>
</dbReference>
<evidence type="ECO:0000313" key="10">
    <source>
        <dbReference type="Proteomes" id="UP000596035"/>
    </source>
</evidence>
<evidence type="ECO:0000256" key="5">
    <source>
        <dbReference type="ARBA" id="ARBA00023002"/>
    </source>
</evidence>
<dbReference type="Proteomes" id="UP000196710">
    <property type="component" value="Chromosome"/>
</dbReference>
<dbReference type="EMBL" id="CP065321">
    <property type="protein sequence ID" value="QQR29072.1"/>
    <property type="molecule type" value="Genomic_DNA"/>
</dbReference>
<sequence length="172" mass="19139">MDFITIAKTRCSIRSYTDKKVEPEKLEKILEAAHVAPTAANLQPVHLIAVQSEDGLAKIGKAANIYGAPLAIIVCADHNKAWVRPFDQKQTGDIDASILTDHMMLQATELGLGSVWVCYFKPDVLRREFNLPANLEPVNILVVGYAGENFTDPERHIQTRIPVRELVSYESL</sequence>
<dbReference type="InterPro" id="IPR029479">
    <property type="entry name" value="Nitroreductase"/>
</dbReference>
<evidence type="ECO:0000256" key="4">
    <source>
        <dbReference type="ARBA" id="ARBA00022643"/>
    </source>
</evidence>
<comment type="cofactor">
    <cofactor evidence="1">
        <name>FMN</name>
        <dbReference type="ChEBI" id="CHEBI:58210"/>
    </cofactor>
</comment>
<evidence type="ECO:0000259" key="6">
    <source>
        <dbReference type="Pfam" id="PF00881"/>
    </source>
</evidence>
<dbReference type="RefSeq" id="WP_066535668.1">
    <property type="nucleotide sequence ID" value="NZ_CP021422.1"/>
</dbReference>
<proteinExistence type="inferred from homology"/>
<accession>A0A1Z2XMX1</accession>
<evidence type="ECO:0000256" key="1">
    <source>
        <dbReference type="ARBA" id="ARBA00001917"/>
    </source>
</evidence>
<comment type="similarity">
    <text evidence="2">Belongs to the nitroreductase family.</text>
</comment>
<reference evidence="8 10" key="3">
    <citation type="submission" date="2020-11" db="EMBL/GenBank/DDBJ databases">
        <title>Closed and high quality bacterial genomes of the OMM12 community.</title>
        <authorList>
            <person name="Marbouty M."/>
            <person name="Lamy-Besnier Q."/>
            <person name="Debarbieux L."/>
            <person name="Koszul R."/>
        </authorList>
    </citation>
    <scope>NUCLEOTIDE SEQUENCE [LARGE SCALE GENOMIC DNA]</scope>
    <source>
        <strain evidence="8 10">KB18</strain>
    </source>
</reference>
<dbReference type="GO" id="GO:0016491">
    <property type="term" value="F:oxidoreductase activity"/>
    <property type="evidence" value="ECO:0007669"/>
    <property type="project" value="UniProtKB-KW"/>
</dbReference>
<evidence type="ECO:0000313" key="9">
    <source>
        <dbReference type="Proteomes" id="UP000196710"/>
    </source>
</evidence>
<dbReference type="Gene3D" id="3.40.109.10">
    <property type="entry name" value="NADH Oxidase"/>
    <property type="match status" value="1"/>
</dbReference>
<protein>
    <submittedName>
        <fullName evidence="7 8">Nitroreductase</fullName>
    </submittedName>
</protein>
<keyword evidence="9" id="KW-1185">Reference proteome</keyword>
<name>A0A1Z2XMX1_9FIRM</name>
<dbReference type="InterPro" id="IPR000415">
    <property type="entry name" value="Nitroreductase-like"/>
</dbReference>
<keyword evidence="5" id="KW-0560">Oxidoreductase</keyword>
<feature type="domain" description="Nitroreductase" evidence="6">
    <location>
        <begin position="8"/>
        <end position="63"/>
    </location>
</feature>
<evidence type="ECO:0000256" key="2">
    <source>
        <dbReference type="ARBA" id="ARBA00007118"/>
    </source>
</evidence>
<dbReference type="Pfam" id="PF00881">
    <property type="entry name" value="Nitroreductase"/>
    <property type="match status" value="1"/>
</dbReference>
<dbReference type="AlphaFoldDB" id="A0A1Z2XMX1"/>
<evidence type="ECO:0000313" key="8">
    <source>
        <dbReference type="EMBL" id="QQR29072.1"/>
    </source>
</evidence>
<dbReference type="Proteomes" id="UP000596035">
    <property type="component" value="Chromosome"/>
</dbReference>
<reference evidence="7" key="1">
    <citation type="journal article" date="2017" name="Genome Announc.">
        <title>High-Quality Whole-Genome Sequences of the Oligo-Mouse-Microbiota Bacterial Community.</title>
        <authorList>
            <person name="Garzetti D."/>
            <person name="Brugiroux S."/>
            <person name="Bunk B."/>
            <person name="Pukall R."/>
            <person name="McCoy K.D."/>
            <person name="Macpherson A.J."/>
            <person name="Stecher B."/>
        </authorList>
    </citation>
    <scope>NUCLEOTIDE SEQUENCE</scope>
    <source>
        <strain evidence="7">KB18</strain>
    </source>
</reference>
<dbReference type="PANTHER" id="PTHR43673">
    <property type="entry name" value="NAD(P)H NITROREDUCTASE YDGI-RELATED"/>
    <property type="match status" value="1"/>
</dbReference>
<dbReference type="SUPFAM" id="SSF55469">
    <property type="entry name" value="FMN-dependent nitroreductase-like"/>
    <property type="match status" value="1"/>
</dbReference>
<keyword evidence="3" id="KW-0285">Flavoprotein</keyword>
<keyword evidence="4" id="KW-0288">FMN</keyword>
<dbReference type="CDD" id="cd20609">
    <property type="entry name" value="nitroreductase"/>
    <property type="match status" value="1"/>
</dbReference>
<organism evidence="8 10">
    <name type="scientific">Acutalibacter muris</name>
    <dbReference type="NCBI Taxonomy" id="1796620"/>
    <lineage>
        <taxon>Bacteria</taxon>
        <taxon>Bacillati</taxon>
        <taxon>Bacillota</taxon>
        <taxon>Clostridia</taxon>
        <taxon>Eubacteriales</taxon>
        <taxon>Acutalibacteraceae</taxon>
        <taxon>Acutalibacter</taxon>
    </lineage>
</organism>